<feature type="region of interest" description="Disordered" evidence="6">
    <location>
        <begin position="348"/>
        <end position="372"/>
    </location>
</feature>
<dbReference type="GeneID" id="37061033"/>
<reference evidence="9 10" key="1">
    <citation type="submission" date="2016-12" db="EMBL/GenBank/DDBJ databases">
        <title>The genomes of Aspergillus section Nigri reveals drivers in fungal speciation.</title>
        <authorList>
            <consortium name="DOE Joint Genome Institute"/>
            <person name="Vesth T.C."/>
            <person name="Nybo J."/>
            <person name="Theobald S."/>
            <person name="Brandl J."/>
            <person name="Frisvad J.C."/>
            <person name="Nielsen K.F."/>
            <person name="Lyhne E.K."/>
            <person name="Kogle M.E."/>
            <person name="Kuo A."/>
            <person name="Riley R."/>
            <person name="Clum A."/>
            <person name="Nolan M."/>
            <person name="Lipzen A."/>
            <person name="Salamov A."/>
            <person name="Henrissat B."/>
            <person name="Wiebenga A."/>
            <person name="De Vries R.P."/>
            <person name="Grigoriev I.V."/>
            <person name="Mortensen U.H."/>
            <person name="Andersen M.R."/>
            <person name="Baker S.E."/>
        </authorList>
    </citation>
    <scope>NUCLEOTIDE SEQUENCE [LARGE SCALE GENOMIC DNA]</scope>
    <source>
        <strain evidence="9 10">CBS 117.55</strain>
    </source>
</reference>
<evidence type="ECO:0000313" key="10">
    <source>
        <dbReference type="Proteomes" id="UP000247233"/>
    </source>
</evidence>
<comment type="caution">
    <text evidence="9">The sequence shown here is derived from an EMBL/GenBank/DDBJ whole genome shotgun (WGS) entry which is preliminary data.</text>
</comment>
<dbReference type="Proteomes" id="UP000247233">
    <property type="component" value="Unassembled WGS sequence"/>
</dbReference>
<feature type="transmembrane region" description="Helical" evidence="7">
    <location>
        <begin position="114"/>
        <end position="135"/>
    </location>
</feature>
<evidence type="ECO:0000313" key="9">
    <source>
        <dbReference type="EMBL" id="PWY85003.1"/>
    </source>
</evidence>
<dbReference type="VEuPathDB" id="FungiDB:BO70DRAFT_232183"/>
<dbReference type="STRING" id="1448321.A0A317WF24"/>
<evidence type="ECO:0000256" key="5">
    <source>
        <dbReference type="ARBA" id="ARBA00038359"/>
    </source>
</evidence>
<evidence type="ECO:0000256" key="4">
    <source>
        <dbReference type="ARBA" id="ARBA00023136"/>
    </source>
</evidence>
<evidence type="ECO:0000259" key="8">
    <source>
        <dbReference type="Pfam" id="PF20684"/>
    </source>
</evidence>
<protein>
    <recommendedName>
        <fullName evidence="8">Rhodopsin domain-containing protein</fullName>
    </recommendedName>
</protein>
<feature type="transmembrane region" description="Helical" evidence="7">
    <location>
        <begin position="189"/>
        <end position="215"/>
    </location>
</feature>
<dbReference type="GO" id="GO:0016020">
    <property type="term" value="C:membrane"/>
    <property type="evidence" value="ECO:0007669"/>
    <property type="project" value="UniProtKB-SubCell"/>
</dbReference>
<gene>
    <name evidence="9" type="ORF">BO70DRAFT_232183</name>
</gene>
<dbReference type="RefSeq" id="XP_025400345.1">
    <property type="nucleotide sequence ID" value="XM_025538796.1"/>
</dbReference>
<dbReference type="OrthoDB" id="10017208at2759"/>
<comment type="similarity">
    <text evidence="5">Belongs to the SAT4 family.</text>
</comment>
<dbReference type="Pfam" id="PF20684">
    <property type="entry name" value="Fung_rhodopsin"/>
    <property type="match status" value="1"/>
</dbReference>
<feature type="transmembrane region" description="Helical" evidence="7">
    <location>
        <begin position="147"/>
        <end position="169"/>
    </location>
</feature>
<dbReference type="PANTHER" id="PTHR33048">
    <property type="entry name" value="PTH11-LIKE INTEGRAL MEMBRANE PROTEIN (AFU_ORTHOLOGUE AFUA_5G11245)"/>
    <property type="match status" value="1"/>
</dbReference>
<keyword evidence="4 7" id="KW-0472">Membrane</keyword>
<evidence type="ECO:0000256" key="7">
    <source>
        <dbReference type="SAM" id="Phobius"/>
    </source>
</evidence>
<keyword evidence="10" id="KW-1185">Reference proteome</keyword>
<feature type="transmembrane region" description="Helical" evidence="7">
    <location>
        <begin position="32"/>
        <end position="54"/>
    </location>
</feature>
<feature type="domain" description="Rhodopsin" evidence="8">
    <location>
        <begin position="54"/>
        <end position="300"/>
    </location>
</feature>
<feature type="transmembrane region" description="Helical" evidence="7">
    <location>
        <begin position="74"/>
        <end position="94"/>
    </location>
</feature>
<dbReference type="AlphaFoldDB" id="A0A317WF24"/>
<comment type="subcellular location">
    <subcellularLocation>
        <location evidence="1">Membrane</location>
        <topology evidence="1">Multi-pass membrane protein</topology>
    </subcellularLocation>
</comment>
<accession>A0A317WF24</accession>
<dbReference type="EMBL" id="MSFL01000009">
    <property type="protein sequence ID" value="PWY85003.1"/>
    <property type="molecule type" value="Genomic_DNA"/>
</dbReference>
<evidence type="ECO:0000256" key="2">
    <source>
        <dbReference type="ARBA" id="ARBA00022692"/>
    </source>
</evidence>
<evidence type="ECO:0000256" key="6">
    <source>
        <dbReference type="SAM" id="MobiDB-lite"/>
    </source>
</evidence>
<dbReference type="InterPro" id="IPR049326">
    <property type="entry name" value="Rhodopsin_dom_fungi"/>
</dbReference>
<keyword evidence="3 7" id="KW-1133">Transmembrane helix</keyword>
<feature type="compositionally biased region" description="Basic and acidic residues" evidence="6">
    <location>
        <begin position="360"/>
        <end position="371"/>
    </location>
</feature>
<name>A0A317WF24_9EURO</name>
<feature type="transmembrane region" description="Helical" evidence="7">
    <location>
        <begin position="227"/>
        <end position="247"/>
    </location>
</feature>
<dbReference type="PANTHER" id="PTHR33048:SF18">
    <property type="entry name" value="INTEGRAL MEMBRANE PROTEIN"/>
    <property type="match status" value="1"/>
</dbReference>
<sequence length="390" mass="43904">MSSLIFEYIHSEIDKILCISDIDLSTTPATPVVTVTLAIVSVIFPILSLLSILLRFRARPRCRLQLKGDDWWILAAWLSTLGISITIWVYGGIAGITQYKMNIVEGMRTSLECLFVLSLILQVSLSTVKISILFLYKRIFATNKFQIISWISIALVVIWGFTFFCLIMFARDPTSGSWTGRGRFRFNVISMGMAQSTTSIAIDFAVLLLPMPMLLSLQMPAQRKIGIMLIFWLGAFCCIAAIIRYFFLRKALASVGKGYGAVQSHVVILRLESNQAVFMVLEPNCSIIAACLPCYGNLFRDDRCLGSMVRNVWSIFSTRSQNSHHGYGYRTETESQIELTQDSARWQAHEGQRTRVKGGGMERRGDEERAECASPGIRVQTRVEVTESMR</sequence>
<keyword evidence="2 7" id="KW-0812">Transmembrane</keyword>
<dbReference type="InterPro" id="IPR052337">
    <property type="entry name" value="SAT4-like"/>
</dbReference>
<proteinExistence type="inferred from homology"/>
<evidence type="ECO:0000256" key="1">
    <source>
        <dbReference type="ARBA" id="ARBA00004141"/>
    </source>
</evidence>
<evidence type="ECO:0000256" key="3">
    <source>
        <dbReference type="ARBA" id="ARBA00022989"/>
    </source>
</evidence>
<organism evidence="9 10">
    <name type="scientific">Aspergillus heteromorphus CBS 117.55</name>
    <dbReference type="NCBI Taxonomy" id="1448321"/>
    <lineage>
        <taxon>Eukaryota</taxon>
        <taxon>Fungi</taxon>
        <taxon>Dikarya</taxon>
        <taxon>Ascomycota</taxon>
        <taxon>Pezizomycotina</taxon>
        <taxon>Eurotiomycetes</taxon>
        <taxon>Eurotiomycetidae</taxon>
        <taxon>Eurotiales</taxon>
        <taxon>Aspergillaceae</taxon>
        <taxon>Aspergillus</taxon>
        <taxon>Aspergillus subgen. Circumdati</taxon>
    </lineage>
</organism>